<organism evidence="1 2">
    <name type="scientific">Volvox africanus</name>
    <dbReference type="NCBI Taxonomy" id="51714"/>
    <lineage>
        <taxon>Eukaryota</taxon>
        <taxon>Viridiplantae</taxon>
        <taxon>Chlorophyta</taxon>
        <taxon>core chlorophytes</taxon>
        <taxon>Chlorophyceae</taxon>
        <taxon>CS clade</taxon>
        <taxon>Chlamydomonadales</taxon>
        <taxon>Volvocaceae</taxon>
        <taxon>Volvox</taxon>
    </lineage>
</organism>
<protein>
    <submittedName>
        <fullName evidence="1">Uncharacterized protein</fullName>
    </submittedName>
</protein>
<gene>
    <name evidence="1" type="ORF">Vafri_17023</name>
</gene>
<proteinExistence type="predicted"/>
<comment type="caution">
    <text evidence="1">The sequence shown here is derived from an EMBL/GenBank/DDBJ whole genome shotgun (WGS) entry which is preliminary data.</text>
</comment>
<keyword evidence="2" id="KW-1185">Reference proteome</keyword>
<dbReference type="AlphaFoldDB" id="A0A8J4BKM5"/>
<sequence length="188" mass="21345">MNIYKMKLAEGKLVGKRALEEHGGLPGSYKLPRKEATRCPDVPKVERGRTLQLTAQLPARDGVLSFLMEDKMFDLLASISARLLKPSEESPVRKDALEVKFREPGEWERIAPVVQKLALPPIQQPSDLGKVLDKAYYTRHGTTYPTDTRLEQAVKKFIHRGGVTVLEEEFPTECRILEAFDDIKVLFR</sequence>
<dbReference type="EMBL" id="BNCO01000055">
    <property type="protein sequence ID" value="GIL63099.1"/>
    <property type="molecule type" value="Genomic_DNA"/>
</dbReference>
<accession>A0A8J4BKM5</accession>
<evidence type="ECO:0000313" key="2">
    <source>
        <dbReference type="Proteomes" id="UP000747399"/>
    </source>
</evidence>
<evidence type="ECO:0000313" key="1">
    <source>
        <dbReference type="EMBL" id="GIL63099.1"/>
    </source>
</evidence>
<dbReference type="Proteomes" id="UP000747399">
    <property type="component" value="Unassembled WGS sequence"/>
</dbReference>
<reference evidence="1" key="1">
    <citation type="journal article" date="2021" name="Proc. Natl. Acad. Sci. U.S.A.">
        <title>Three genomes in the algal genus Volvox reveal the fate of a haploid sex-determining region after a transition to homothallism.</title>
        <authorList>
            <person name="Yamamoto K."/>
            <person name="Hamaji T."/>
            <person name="Kawai-Toyooka H."/>
            <person name="Matsuzaki R."/>
            <person name="Takahashi F."/>
            <person name="Nishimura Y."/>
            <person name="Kawachi M."/>
            <person name="Noguchi H."/>
            <person name="Minakuchi Y."/>
            <person name="Umen J.G."/>
            <person name="Toyoda A."/>
            <person name="Nozaki H."/>
        </authorList>
    </citation>
    <scope>NUCLEOTIDE SEQUENCE</scope>
    <source>
        <strain evidence="1">NIES-3780</strain>
    </source>
</reference>
<name>A0A8J4BKM5_9CHLO</name>